<dbReference type="GO" id="GO:0005886">
    <property type="term" value="C:plasma membrane"/>
    <property type="evidence" value="ECO:0007669"/>
    <property type="project" value="UniProtKB-SubCell"/>
</dbReference>
<comment type="caution">
    <text evidence="14">The sequence shown here is derived from an EMBL/GenBank/DDBJ whole genome shotgun (WGS) entry which is preliminary data.</text>
</comment>
<evidence type="ECO:0000313" key="14">
    <source>
        <dbReference type="EMBL" id="OFI32542.1"/>
    </source>
</evidence>
<evidence type="ECO:0000256" key="7">
    <source>
        <dbReference type="ARBA" id="ARBA00023186"/>
    </source>
</evidence>
<keyword evidence="4 12" id="KW-0812">Transmembrane</keyword>
<evidence type="ECO:0000256" key="2">
    <source>
        <dbReference type="ARBA" id="ARBA00022475"/>
    </source>
</evidence>
<evidence type="ECO:0000256" key="5">
    <source>
        <dbReference type="ARBA" id="ARBA00022989"/>
    </source>
</evidence>
<evidence type="ECO:0000256" key="4">
    <source>
        <dbReference type="ARBA" id="ARBA00022692"/>
    </source>
</evidence>
<dbReference type="PANTHER" id="PTHR47529">
    <property type="entry name" value="PEPTIDYL-PROLYL CIS-TRANS ISOMERASE D"/>
    <property type="match status" value="1"/>
</dbReference>
<reference evidence="14 15" key="1">
    <citation type="submission" date="2016-09" db="EMBL/GenBank/DDBJ databases">
        <title>Alteromonas lipolytica, a new species isolated from sea water.</title>
        <authorList>
            <person name="Wu Y.-H."/>
            <person name="Cheng H."/>
            <person name="Xu X.-W."/>
        </authorList>
    </citation>
    <scope>NUCLEOTIDE SEQUENCE [LARGE SCALE GENOMIC DNA]</scope>
    <source>
        <strain evidence="14 15">JW12</strain>
    </source>
</reference>
<dbReference type="GO" id="GO:0003755">
    <property type="term" value="F:peptidyl-prolyl cis-trans isomerase activity"/>
    <property type="evidence" value="ECO:0007669"/>
    <property type="project" value="UniProtKB-KW"/>
</dbReference>
<dbReference type="SUPFAM" id="SSF109998">
    <property type="entry name" value="Triger factor/SurA peptide-binding domain-like"/>
    <property type="match status" value="1"/>
</dbReference>
<dbReference type="OrthoDB" id="9812372at2"/>
<evidence type="ECO:0000259" key="13">
    <source>
        <dbReference type="PROSITE" id="PS50198"/>
    </source>
</evidence>
<dbReference type="RefSeq" id="WP_070178070.1">
    <property type="nucleotide sequence ID" value="NZ_BMJR01000005.1"/>
</dbReference>
<evidence type="ECO:0000256" key="12">
    <source>
        <dbReference type="SAM" id="Phobius"/>
    </source>
</evidence>
<dbReference type="InterPro" id="IPR027304">
    <property type="entry name" value="Trigger_fact/SurA_dom_sf"/>
</dbReference>
<keyword evidence="5 12" id="KW-1133">Transmembrane helix</keyword>
<dbReference type="Proteomes" id="UP000176037">
    <property type="component" value="Unassembled WGS sequence"/>
</dbReference>
<dbReference type="PANTHER" id="PTHR47529:SF1">
    <property type="entry name" value="PERIPLASMIC CHAPERONE PPID"/>
    <property type="match status" value="1"/>
</dbReference>
<accession>A0A1E8F9E9</accession>
<dbReference type="InterPro" id="IPR000297">
    <property type="entry name" value="PPIase_PpiC"/>
</dbReference>
<keyword evidence="11" id="KW-0697">Rotamase</keyword>
<name>A0A1E8F9E9_9ALTE</name>
<comment type="subcellular location">
    <subcellularLocation>
        <location evidence="1">Cell inner membrane</location>
        <topology evidence="1">Single-pass type II membrane protein</topology>
        <orientation evidence="1">Periplasmic side</orientation>
    </subcellularLocation>
</comment>
<dbReference type="Pfam" id="PF13624">
    <property type="entry name" value="SurA_N_3"/>
    <property type="match status" value="1"/>
</dbReference>
<sequence length="628" mass="68955">MLERIREGSQGPWAMAIIALIVLSFVFAGVSSYVNSSGVTAAAEVNGEPISQQDVERAYQAQRARLESQFGEGISALFSDENYLRDFRLNVLERLIADTLVQQKADDMGLRVSDKQIREAITAMPEFQTDGRFDNERYQMLLRQNGFQPSDFRDYMRQQMTREQLVRALQASDFSLPAEVNTAHVLQGQTRNADYLIVDSAPFAKKVEITDAEVEAFYQENLSRFDTQEKVNLAYVSLAVEDLKGEVSVNDEEIEQAYRDNIALYKTDEERRVSHILVEFGDDKAAAKSQAEALLADLGQGADFAALAKENSADTFSAENGGDLDFITAGLMDPAFDEAAFAIADVGDTSGIVETEFGFHIIKLTDIKPVEVTPLADVRDEIEAQLLTDKATDEFYALQSDMANLAFEVPDTLEDVAGAVNGTIRETGLVTAAAVPVPLNVPAVTSKMFDPDFIEEGLNSDVIELSNDNVVVVRVVGHEPQRTQSLDEVRTQILAQLRAQKAQEAAFNWATTVVEQLNAGETPALVVDDMSLEWESKEAITRNSSELPRNLVDLLFTLGTDAPDNIDIAKLGSGDAGVVRLTAINAPAALSDEEQTRLKQQVMATYSQANYQSFVDSLRAAADVTINL</sequence>
<protein>
    <recommendedName>
        <fullName evidence="9">Periplasmic chaperone PpiD</fullName>
    </recommendedName>
    <alternativeName>
        <fullName evidence="10">Periplasmic folding chaperone</fullName>
    </alternativeName>
</protein>
<proteinExistence type="inferred from homology"/>
<evidence type="ECO:0000256" key="3">
    <source>
        <dbReference type="ARBA" id="ARBA00022519"/>
    </source>
</evidence>
<dbReference type="AlphaFoldDB" id="A0A1E8F9E9"/>
<dbReference type="InterPro" id="IPR052029">
    <property type="entry name" value="PpiD_chaperone"/>
</dbReference>
<keyword evidence="6 12" id="KW-0472">Membrane</keyword>
<feature type="domain" description="PpiC" evidence="13">
    <location>
        <begin position="268"/>
        <end position="366"/>
    </location>
</feature>
<evidence type="ECO:0000313" key="15">
    <source>
        <dbReference type="Proteomes" id="UP000176037"/>
    </source>
</evidence>
<dbReference type="Pfam" id="PF13616">
    <property type="entry name" value="Rotamase_3"/>
    <property type="match status" value="1"/>
</dbReference>
<evidence type="ECO:0000256" key="10">
    <source>
        <dbReference type="ARBA" id="ARBA00042775"/>
    </source>
</evidence>
<dbReference type="Gene3D" id="3.10.50.40">
    <property type="match status" value="1"/>
</dbReference>
<evidence type="ECO:0000256" key="8">
    <source>
        <dbReference type="ARBA" id="ARBA00038408"/>
    </source>
</evidence>
<evidence type="ECO:0000256" key="9">
    <source>
        <dbReference type="ARBA" id="ARBA00040743"/>
    </source>
</evidence>
<dbReference type="SUPFAM" id="SSF54534">
    <property type="entry name" value="FKBP-like"/>
    <property type="match status" value="1"/>
</dbReference>
<evidence type="ECO:0000256" key="1">
    <source>
        <dbReference type="ARBA" id="ARBA00004382"/>
    </source>
</evidence>
<dbReference type="STRING" id="1856405.BFC17_05120"/>
<keyword evidence="2" id="KW-1003">Cell membrane</keyword>
<organism evidence="14 15">
    <name type="scientific">Alteromonas lipolytica</name>
    <dbReference type="NCBI Taxonomy" id="1856405"/>
    <lineage>
        <taxon>Bacteria</taxon>
        <taxon>Pseudomonadati</taxon>
        <taxon>Pseudomonadota</taxon>
        <taxon>Gammaproteobacteria</taxon>
        <taxon>Alteromonadales</taxon>
        <taxon>Alteromonadaceae</taxon>
        <taxon>Alteromonas/Salinimonas group</taxon>
        <taxon>Alteromonas</taxon>
    </lineage>
</organism>
<keyword evidence="15" id="KW-1185">Reference proteome</keyword>
<feature type="transmembrane region" description="Helical" evidence="12">
    <location>
        <begin position="12"/>
        <end position="34"/>
    </location>
</feature>
<evidence type="ECO:0000256" key="11">
    <source>
        <dbReference type="PROSITE-ProRule" id="PRU00278"/>
    </source>
</evidence>
<dbReference type="InterPro" id="IPR046357">
    <property type="entry name" value="PPIase_dom_sf"/>
</dbReference>
<keyword evidence="11 14" id="KW-0413">Isomerase</keyword>
<evidence type="ECO:0000256" key="6">
    <source>
        <dbReference type="ARBA" id="ARBA00023136"/>
    </source>
</evidence>
<comment type="similarity">
    <text evidence="8">Belongs to the PpiD chaperone family.</text>
</comment>
<gene>
    <name evidence="14" type="ORF">BFC17_05120</name>
</gene>
<dbReference type="Gene3D" id="1.10.4030.10">
    <property type="entry name" value="Porin chaperone SurA, peptide-binding domain"/>
    <property type="match status" value="1"/>
</dbReference>
<dbReference type="EMBL" id="MJIC01000016">
    <property type="protein sequence ID" value="OFI32542.1"/>
    <property type="molecule type" value="Genomic_DNA"/>
</dbReference>
<dbReference type="PROSITE" id="PS50198">
    <property type="entry name" value="PPIC_PPIASE_2"/>
    <property type="match status" value="1"/>
</dbReference>
<keyword evidence="3" id="KW-0997">Cell inner membrane</keyword>
<keyword evidence="7" id="KW-0143">Chaperone</keyword>